<protein>
    <submittedName>
        <fullName evidence="3">Uncharacterized protein</fullName>
    </submittedName>
</protein>
<keyword evidence="1" id="KW-0175">Coiled coil</keyword>
<evidence type="ECO:0000256" key="2">
    <source>
        <dbReference type="SAM" id="MobiDB-lite"/>
    </source>
</evidence>
<dbReference type="EMBL" id="DS469602">
    <property type="protein sequence ID" value="EDO39714.1"/>
    <property type="molecule type" value="Genomic_DNA"/>
</dbReference>
<feature type="compositionally biased region" description="Basic and acidic residues" evidence="2">
    <location>
        <begin position="35"/>
        <end position="51"/>
    </location>
</feature>
<feature type="coiled-coil region" evidence="1">
    <location>
        <begin position="180"/>
        <end position="207"/>
    </location>
</feature>
<dbReference type="InParanoid" id="A7S991"/>
<accession>A7S991</accession>
<feature type="region of interest" description="Disordered" evidence="2">
    <location>
        <begin position="20"/>
        <end position="51"/>
    </location>
</feature>
<dbReference type="AlphaFoldDB" id="A7S991"/>
<feature type="coiled-coil region" evidence="1">
    <location>
        <begin position="96"/>
        <end position="144"/>
    </location>
</feature>
<evidence type="ECO:0000313" key="3">
    <source>
        <dbReference type="EMBL" id="EDO39714.1"/>
    </source>
</evidence>
<evidence type="ECO:0000256" key="1">
    <source>
        <dbReference type="SAM" id="Coils"/>
    </source>
</evidence>
<proteinExistence type="predicted"/>
<keyword evidence="4" id="KW-1185">Reference proteome</keyword>
<gene>
    <name evidence="3" type="ORF">NEMVEDRAFT_v1g208744</name>
</gene>
<evidence type="ECO:0000313" key="4">
    <source>
        <dbReference type="Proteomes" id="UP000001593"/>
    </source>
</evidence>
<reference evidence="3 4" key="1">
    <citation type="journal article" date="2007" name="Science">
        <title>Sea anemone genome reveals ancestral eumetazoan gene repertoire and genomic organization.</title>
        <authorList>
            <person name="Putnam N.H."/>
            <person name="Srivastava M."/>
            <person name="Hellsten U."/>
            <person name="Dirks B."/>
            <person name="Chapman J."/>
            <person name="Salamov A."/>
            <person name="Terry A."/>
            <person name="Shapiro H."/>
            <person name="Lindquist E."/>
            <person name="Kapitonov V.V."/>
            <person name="Jurka J."/>
            <person name="Genikhovich G."/>
            <person name="Grigoriev I.V."/>
            <person name="Lucas S.M."/>
            <person name="Steele R.E."/>
            <person name="Finnerty J.R."/>
            <person name="Technau U."/>
            <person name="Martindale M.Q."/>
            <person name="Rokhsar D.S."/>
        </authorList>
    </citation>
    <scope>NUCLEOTIDE SEQUENCE [LARGE SCALE GENOMIC DNA]</scope>
    <source>
        <strain evidence="4">CH2 X CH6</strain>
    </source>
</reference>
<dbReference type="HOGENOM" id="CLU_1236353_0_0_1"/>
<dbReference type="Proteomes" id="UP000001593">
    <property type="component" value="Unassembled WGS sequence"/>
</dbReference>
<sequence length="224" mass="25384">MSKENIVKDMVETMEKDTLRNTDNMVDNFVPDNEGATKDPTPDNEKVINDHVPDSEGEIKASAVLDNKEEINDSAVLDKEKDIKNSAVLDNEREIKDSAAAVVASLKAEISRQEDNYAQLTRANKELKMNVLRWENDIENVVNTSGFREQTVELSMITFQDLNNELFHNNLWQIRENQIAKKKIKELEDLQAENARKIAELTEATTKLADANARLIETGLAKQE</sequence>
<name>A7S991_NEMVE</name>
<organism evidence="3 4">
    <name type="scientific">Nematostella vectensis</name>
    <name type="common">Starlet sea anemone</name>
    <dbReference type="NCBI Taxonomy" id="45351"/>
    <lineage>
        <taxon>Eukaryota</taxon>
        <taxon>Metazoa</taxon>
        <taxon>Cnidaria</taxon>
        <taxon>Anthozoa</taxon>
        <taxon>Hexacorallia</taxon>
        <taxon>Actiniaria</taxon>
        <taxon>Edwardsiidae</taxon>
        <taxon>Nematostella</taxon>
    </lineage>
</organism>
<dbReference type="PhylomeDB" id="A7S991"/>